<organism evidence="1 2">
    <name type="scientific">Candidatus Curtissbacteria bacterium RIFCSPLOWO2_01_FULL_42_50</name>
    <dbReference type="NCBI Taxonomy" id="1797730"/>
    <lineage>
        <taxon>Bacteria</taxon>
        <taxon>Candidatus Curtissiibacteriota</taxon>
    </lineage>
</organism>
<dbReference type="AlphaFoldDB" id="A0A1F5H7T7"/>
<sequence>MQVIEDIKELYINRFSKDERKERNDIWEVLCSSFFQQYIDPKNSVLDLGAGYCEFINNIKAKRKIAVDLNPETKKFADHNVRTLICSSTKLPKQLTGKIDIVFASNFFEHLPTKEDIVKTLAQVKKALARKGKIIIMHPNIRYLGGSYWDFLDHQLPLSEKSLVEALTLSNFKIIKVIPKFLPYTIKSKIPKYKWLIRLYLKFKLAHFILGKQSLIIAQKI</sequence>
<accession>A0A1F5H7T7</accession>
<protein>
    <submittedName>
        <fullName evidence="1">Uncharacterized protein</fullName>
    </submittedName>
</protein>
<reference evidence="1 2" key="1">
    <citation type="journal article" date="2016" name="Nat. Commun.">
        <title>Thousands of microbial genomes shed light on interconnected biogeochemical processes in an aquifer system.</title>
        <authorList>
            <person name="Anantharaman K."/>
            <person name="Brown C.T."/>
            <person name="Hug L.A."/>
            <person name="Sharon I."/>
            <person name="Castelle C.J."/>
            <person name="Probst A.J."/>
            <person name="Thomas B.C."/>
            <person name="Singh A."/>
            <person name="Wilkins M.J."/>
            <person name="Karaoz U."/>
            <person name="Brodie E.L."/>
            <person name="Williams K.H."/>
            <person name="Hubbard S.S."/>
            <person name="Banfield J.F."/>
        </authorList>
    </citation>
    <scope>NUCLEOTIDE SEQUENCE [LARGE SCALE GENOMIC DNA]</scope>
</reference>
<evidence type="ECO:0000313" key="2">
    <source>
        <dbReference type="Proteomes" id="UP000177039"/>
    </source>
</evidence>
<gene>
    <name evidence="1" type="ORF">A3B54_01910</name>
</gene>
<dbReference type="SUPFAM" id="SSF53335">
    <property type="entry name" value="S-adenosyl-L-methionine-dependent methyltransferases"/>
    <property type="match status" value="1"/>
</dbReference>
<dbReference type="CDD" id="cd02440">
    <property type="entry name" value="AdoMet_MTases"/>
    <property type="match status" value="1"/>
</dbReference>
<dbReference type="EMBL" id="MFBT01000005">
    <property type="protein sequence ID" value="OGE00136.1"/>
    <property type="molecule type" value="Genomic_DNA"/>
</dbReference>
<dbReference type="Pfam" id="PF13489">
    <property type="entry name" value="Methyltransf_23"/>
    <property type="match status" value="1"/>
</dbReference>
<proteinExistence type="predicted"/>
<dbReference type="Proteomes" id="UP000177039">
    <property type="component" value="Unassembled WGS sequence"/>
</dbReference>
<dbReference type="InterPro" id="IPR029063">
    <property type="entry name" value="SAM-dependent_MTases_sf"/>
</dbReference>
<comment type="caution">
    <text evidence="1">The sequence shown here is derived from an EMBL/GenBank/DDBJ whole genome shotgun (WGS) entry which is preliminary data.</text>
</comment>
<evidence type="ECO:0000313" key="1">
    <source>
        <dbReference type="EMBL" id="OGE00136.1"/>
    </source>
</evidence>
<name>A0A1F5H7T7_9BACT</name>
<dbReference type="Gene3D" id="3.40.50.150">
    <property type="entry name" value="Vaccinia Virus protein VP39"/>
    <property type="match status" value="1"/>
</dbReference>